<accession>A0AAC9YUP9</accession>
<evidence type="ECO:0000313" key="10">
    <source>
        <dbReference type="Proteomes" id="UP000217216"/>
    </source>
</evidence>
<evidence type="ECO:0000256" key="6">
    <source>
        <dbReference type="ARBA" id="ARBA00023136"/>
    </source>
</evidence>
<dbReference type="Pfam" id="PF00528">
    <property type="entry name" value="BPD_transp_1"/>
    <property type="match status" value="1"/>
</dbReference>
<evidence type="ECO:0000256" key="4">
    <source>
        <dbReference type="ARBA" id="ARBA00022692"/>
    </source>
</evidence>
<evidence type="ECO:0000313" key="9">
    <source>
        <dbReference type="EMBL" id="ASY12594.1"/>
    </source>
</evidence>
<gene>
    <name evidence="9" type="ORF">A1s21155_06640</name>
</gene>
<evidence type="ECO:0000259" key="8">
    <source>
        <dbReference type="PROSITE" id="PS50928"/>
    </source>
</evidence>
<comment type="similarity">
    <text evidence="7">Belongs to the binding-protein-dependent transport system permease family.</text>
</comment>
<dbReference type="GO" id="GO:0005886">
    <property type="term" value="C:plasma membrane"/>
    <property type="evidence" value="ECO:0007669"/>
    <property type="project" value="UniProtKB-SubCell"/>
</dbReference>
<dbReference type="SUPFAM" id="SSF161098">
    <property type="entry name" value="MetI-like"/>
    <property type="match status" value="1"/>
</dbReference>
<reference evidence="9 10" key="1">
    <citation type="submission" date="2016-07" db="EMBL/GenBank/DDBJ databases">
        <title>High microdiversification within the ubiquitous acI lineage of Actinobacteria.</title>
        <authorList>
            <person name="Neuenschwander S.M."/>
            <person name="Salcher M."/>
            <person name="Ghai R."/>
            <person name="Pernthaler J."/>
        </authorList>
    </citation>
    <scope>NUCLEOTIDE SEQUENCE [LARGE SCALE GENOMIC DNA]</scope>
    <source>
        <strain evidence="9">MMS-21-155</strain>
    </source>
</reference>
<dbReference type="KEGG" id="plak:A1s21155_06640"/>
<evidence type="ECO:0000256" key="7">
    <source>
        <dbReference type="RuleBase" id="RU363032"/>
    </source>
</evidence>
<organism evidence="9 10">
    <name type="scientific">Candidatus Planktophila dulcis</name>
    <dbReference type="NCBI Taxonomy" id="1884914"/>
    <lineage>
        <taxon>Bacteria</taxon>
        <taxon>Bacillati</taxon>
        <taxon>Actinomycetota</taxon>
        <taxon>Actinomycetes</taxon>
        <taxon>Candidatus Nanopelagicales</taxon>
        <taxon>Candidatus Nanopelagicaceae</taxon>
        <taxon>Candidatus Planktophila</taxon>
    </lineage>
</organism>
<keyword evidence="2 7" id="KW-0813">Transport</keyword>
<evidence type="ECO:0000256" key="2">
    <source>
        <dbReference type="ARBA" id="ARBA00022448"/>
    </source>
</evidence>
<keyword evidence="10" id="KW-1185">Reference proteome</keyword>
<dbReference type="AlphaFoldDB" id="A0AAC9YUP9"/>
<dbReference type="EMBL" id="CP016770">
    <property type="protein sequence ID" value="ASY12594.1"/>
    <property type="molecule type" value="Genomic_DNA"/>
</dbReference>
<dbReference type="InterPro" id="IPR051393">
    <property type="entry name" value="ABC_transporter_permease"/>
</dbReference>
<feature type="transmembrane region" description="Helical" evidence="7">
    <location>
        <begin position="268"/>
        <end position="286"/>
    </location>
</feature>
<protein>
    <submittedName>
        <fullName evidence="9">Multiple sugar transport system permease protein</fullName>
    </submittedName>
</protein>
<keyword evidence="3" id="KW-1003">Cell membrane</keyword>
<comment type="subcellular location">
    <subcellularLocation>
        <location evidence="1 7">Cell membrane</location>
        <topology evidence="1 7">Multi-pass membrane protein</topology>
    </subcellularLocation>
</comment>
<dbReference type="InterPro" id="IPR035906">
    <property type="entry name" value="MetI-like_sf"/>
</dbReference>
<feature type="transmembrane region" description="Helical" evidence="7">
    <location>
        <begin position="216"/>
        <end position="238"/>
    </location>
</feature>
<proteinExistence type="inferred from homology"/>
<feature type="domain" description="ABC transmembrane type-1" evidence="8">
    <location>
        <begin position="71"/>
        <end position="288"/>
    </location>
</feature>
<keyword evidence="4 7" id="KW-0812">Transmembrane</keyword>
<keyword evidence="9" id="KW-0762">Sugar transport</keyword>
<feature type="transmembrane region" description="Helical" evidence="7">
    <location>
        <begin position="70"/>
        <end position="93"/>
    </location>
</feature>
<keyword evidence="6 7" id="KW-0472">Membrane</keyword>
<feature type="transmembrane region" description="Helical" evidence="7">
    <location>
        <begin position="12"/>
        <end position="33"/>
    </location>
</feature>
<evidence type="ECO:0000256" key="5">
    <source>
        <dbReference type="ARBA" id="ARBA00022989"/>
    </source>
</evidence>
<dbReference type="Gene3D" id="1.10.3720.10">
    <property type="entry name" value="MetI-like"/>
    <property type="match status" value="1"/>
</dbReference>
<evidence type="ECO:0000256" key="1">
    <source>
        <dbReference type="ARBA" id="ARBA00004651"/>
    </source>
</evidence>
<dbReference type="PANTHER" id="PTHR30193:SF37">
    <property type="entry name" value="INNER MEMBRANE ABC TRANSPORTER PERMEASE PROTEIN YCJO"/>
    <property type="match status" value="1"/>
</dbReference>
<dbReference type="Proteomes" id="UP000217216">
    <property type="component" value="Chromosome"/>
</dbReference>
<dbReference type="PROSITE" id="PS50928">
    <property type="entry name" value="ABC_TM1"/>
    <property type="match status" value="1"/>
</dbReference>
<keyword evidence="5 7" id="KW-1133">Transmembrane helix</keyword>
<sequence>MPNMLKRKSRLGAFPWIFPALFMIFGFVLWPAFEMIRTSFQDVSSSGTTKGWAGLENYKTLLANPDLPNVLIRTFIWVVGIVFFTIIISLPVAQLLNAKYPGRKVVRWAVIIPWAASVVMSSTIWKWILDPYYGVLNKILIDLHLYKEPVDFLANPKQSFVWLMIVAVFVSIPFTSFVILAGLATIPDDIVESSTVDGATAWKGYRFIKFPLIKPALLVAMAINLINIFNAFPIIWVITAGGPGYETDTTTTLGYKISFRDQDIGQSASMASLNLIIILIFIGIFLKVSKSQERNS</sequence>
<evidence type="ECO:0000256" key="3">
    <source>
        <dbReference type="ARBA" id="ARBA00022475"/>
    </source>
</evidence>
<feature type="transmembrane region" description="Helical" evidence="7">
    <location>
        <begin position="105"/>
        <end position="128"/>
    </location>
</feature>
<dbReference type="CDD" id="cd06261">
    <property type="entry name" value="TM_PBP2"/>
    <property type="match status" value="1"/>
</dbReference>
<dbReference type="InterPro" id="IPR000515">
    <property type="entry name" value="MetI-like"/>
</dbReference>
<name>A0AAC9YUP9_9ACTN</name>
<dbReference type="GO" id="GO:0055085">
    <property type="term" value="P:transmembrane transport"/>
    <property type="evidence" value="ECO:0007669"/>
    <property type="project" value="InterPro"/>
</dbReference>
<feature type="transmembrane region" description="Helical" evidence="7">
    <location>
        <begin position="160"/>
        <end position="184"/>
    </location>
</feature>
<dbReference type="PANTHER" id="PTHR30193">
    <property type="entry name" value="ABC TRANSPORTER PERMEASE PROTEIN"/>
    <property type="match status" value="1"/>
</dbReference>